<evidence type="ECO:0000259" key="9">
    <source>
        <dbReference type="SMART" id="SM00829"/>
    </source>
</evidence>
<evidence type="ECO:0000313" key="10">
    <source>
        <dbReference type="EMBL" id="CDI52833.1"/>
    </source>
</evidence>
<dbReference type="SUPFAM" id="SSF51735">
    <property type="entry name" value="NAD(P)-binding Rossmann-fold domains"/>
    <property type="match status" value="1"/>
</dbReference>
<keyword evidence="6" id="KW-0560">Oxidoreductase</keyword>
<evidence type="ECO:0000256" key="4">
    <source>
        <dbReference type="ARBA" id="ARBA00022723"/>
    </source>
</evidence>
<keyword evidence="5 8" id="KW-0862">Zinc</keyword>
<dbReference type="GO" id="GO:0005737">
    <property type="term" value="C:cytoplasm"/>
    <property type="evidence" value="ECO:0007669"/>
    <property type="project" value="TreeGrafter"/>
</dbReference>
<feature type="domain" description="Enoyl reductase (ER)" evidence="9">
    <location>
        <begin position="36"/>
        <end position="368"/>
    </location>
</feature>
<evidence type="ECO:0000256" key="3">
    <source>
        <dbReference type="ARBA" id="ARBA00013190"/>
    </source>
</evidence>
<dbReference type="SMART" id="SM00829">
    <property type="entry name" value="PKS_ER"/>
    <property type="match status" value="1"/>
</dbReference>
<dbReference type="InterPro" id="IPR020843">
    <property type="entry name" value="ER"/>
</dbReference>
<dbReference type="InterPro" id="IPR036291">
    <property type="entry name" value="NAD(P)-bd_dom_sf"/>
</dbReference>
<dbReference type="AlphaFoldDB" id="A0A077R211"/>
<dbReference type="EC" id="1.1.1.1" evidence="3"/>
<dbReference type="GO" id="GO:0008270">
    <property type="term" value="F:zinc ion binding"/>
    <property type="evidence" value="ECO:0007669"/>
    <property type="project" value="InterPro"/>
</dbReference>
<proteinExistence type="inferred from homology"/>
<dbReference type="EMBL" id="HG529550">
    <property type="protein sequence ID" value="CDI52833.1"/>
    <property type="molecule type" value="Genomic_DNA"/>
</dbReference>
<evidence type="ECO:0000256" key="8">
    <source>
        <dbReference type="RuleBase" id="RU361277"/>
    </source>
</evidence>
<dbReference type="CDD" id="cd08297">
    <property type="entry name" value="CAD3"/>
    <property type="match status" value="1"/>
</dbReference>
<comment type="cofactor">
    <cofactor evidence="1 8">
        <name>Zn(2+)</name>
        <dbReference type="ChEBI" id="CHEBI:29105"/>
    </cofactor>
</comment>
<dbReference type="InterPro" id="IPR013154">
    <property type="entry name" value="ADH-like_N"/>
</dbReference>
<evidence type="ECO:0000256" key="6">
    <source>
        <dbReference type="ARBA" id="ARBA00023002"/>
    </source>
</evidence>
<dbReference type="FunFam" id="3.90.180.10:FF:000002">
    <property type="entry name" value="Alcohol dehydrogenase AdhP"/>
    <property type="match status" value="1"/>
</dbReference>
<dbReference type="PANTHER" id="PTHR42940:SF3">
    <property type="entry name" value="ALCOHOL DEHYDROGENASE 1-RELATED"/>
    <property type="match status" value="1"/>
</dbReference>
<comment type="similarity">
    <text evidence="2 8">Belongs to the zinc-containing alcohol dehydrogenase family.</text>
</comment>
<dbReference type="PANTHER" id="PTHR42940">
    <property type="entry name" value="ALCOHOL DEHYDROGENASE 1-RELATED"/>
    <property type="match status" value="1"/>
</dbReference>
<dbReference type="Pfam" id="PF00107">
    <property type="entry name" value="ADH_zinc_N"/>
    <property type="match status" value="1"/>
</dbReference>
<dbReference type="FunFam" id="3.40.50.720:FF:000039">
    <property type="entry name" value="Alcohol dehydrogenase AdhP"/>
    <property type="match status" value="1"/>
</dbReference>
<dbReference type="InterPro" id="IPR011032">
    <property type="entry name" value="GroES-like_sf"/>
</dbReference>
<dbReference type="GO" id="GO:0004022">
    <property type="term" value="F:alcohol dehydrogenase (NAD+) activity"/>
    <property type="evidence" value="ECO:0007669"/>
    <property type="project" value="UniProtKB-EC"/>
</dbReference>
<evidence type="ECO:0000256" key="5">
    <source>
        <dbReference type="ARBA" id="ARBA00022833"/>
    </source>
</evidence>
<dbReference type="Pfam" id="PF08240">
    <property type="entry name" value="ADH_N"/>
    <property type="match status" value="1"/>
</dbReference>
<protein>
    <recommendedName>
        <fullName evidence="3">alcohol dehydrogenase</fullName>
        <ecNumber evidence="3">1.1.1.1</ecNumber>
    </recommendedName>
</protein>
<dbReference type="InterPro" id="IPR013149">
    <property type="entry name" value="ADH-like_C"/>
</dbReference>
<evidence type="ECO:0000256" key="1">
    <source>
        <dbReference type="ARBA" id="ARBA00001947"/>
    </source>
</evidence>
<keyword evidence="4 8" id="KW-0479">Metal-binding</keyword>
<accession>A0A077R211</accession>
<keyword evidence="7" id="KW-0520">NAD</keyword>
<name>A0A077R211_9BASI</name>
<dbReference type="SUPFAM" id="SSF50129">
    <property type="entry name" value="GroES-like"/>
    <property type="match status" value="1"/>
</dbReference>
<dbReference type="Gene3D" id="3.90.180.10">
    <property type="entry name" value="Medium-chain alcohol dehydrogenases, catalytic domain"/>
    <property type="match status" value="1"/>
</dbReference>
<dbReference type="Gene3D" id="3.40.50.720">
    <property type="entry name" value="NAD(P)-binding Rossmann-like Domain"/>
    <property type="match status" value="1"/>
</dbReference>
<evidence type="ECO:0000256" key="7">
    <source>
        <dbReference type="ARBA" id="ARBA00023027"/>
    </source>
</evidence>
<reference evidence="10" key="1">
    <citation type="journal article" date="2014" name="Genome Biol. Evol.">
        <title>Gene Loss Rather Than Gene Gain Is Associated with a Host Jump from Monocots to Dicots in the Smut Fungus Melanopsichium pennsylvanicum.</title>
        <authorList>
            <person name="Sharma R."/>
            <person name="Mishra B."/>
            <person name="Runge F."/>
            <person name="Thines M."/>
        </authorList>
    </citation>
    <scope>NUCLEOTIDE SEQUENCE</scope>
    <source>
        <strain evidence="10">4</strain>
    </source>
</reference>
<evidence type="ECO:0000256" key="2">
    <source>
        <dbReference type="ARBA" id="ARBA00008072"/>
    </source>
</evidence>
<dbReference type="PROSITE" id="PS00059">
    <property type="entry name" value="ADH_ZINC"/>
    <property type="match status" value="1"/>
</dbReference>
<organism evidence="10">
    <name type="scientific">Melanopsichium pennsylvanicum 4</name>
    <dbReference type="NCBI Taxonomy" id="1398559"/>
    <lineage>
        <taxon>Eukaryota</taxon>
        <taxon>Fungi</taxon>
        <taxon>Dikarya</taxon>
        <taxon>Basidiomycota</taxon>
        <taxon>Ustilaginomycotina</taxon>
        <taxon>Ustilaginomycetes</taxon>
        <taxon>Ustilaginales</taxon>
        <taxon>Ustilaginaceae</taxon>
        <taxon>Melanopsichium</taxon>
    </lineage>
</organism>
<sequence length="372" mass="39360">MPPASTFDTSRSAQDPREHQLDVNGQNRVAIFDKQGGPVSIKNVPINTNLRRGEALVRVIYSGVCHTDLHAMLGDWPLDNKLPLVGGHEGAGVVVALGEGADQFVKVGDRVGIKWIATSCLNCSFCRTGAEPNCPHAQCSGFTVDGTFQKYAISYANHLSIIPDALPLDQAAPILCAGVTVYKALKEAQLTPGQFVAIPGAGGGLGHLAVQYAVAAGYRVIAIDTGSDKKQLCESLGAEKFIDFNTCQNLVDNIKAATTDGFGPHAAVVAASGAAAYEQALDYIRPRGVLVAVGLPGKTDIKANVFFTVFRSVRVIGSYVGNRQDAQEALDIAAAGKVRTHFKILGLSQLQNVYDDMTSGKIAGRIVLDIDK</sequence>
<dbReference type="InterPro" id="IPR002328">
    <property type="entry name" value="ADH_Zn_CS"/>
</dbReference>